<reference evidence="2 3" key="2">
    <citation type="journal article" date="2017" name="Nature">
        <title>The Apostasia genome and the evolution of orchids.</title>
        <authorList>
            <person name="Zhang G.Q."/>
            <person name="Liu K.W."/>
            <person name="Li Z."/>
            <person name="Lohaus R."/>
            <person name="Hsiao Y.Y."/>
            <person name="Niu S.C."/>
            <person name="Wang J.Y."/>
            <person name="Lin Y.C."/>
            <person name="Xu Q."/>
            <person name="Chen L.J."/>
            <person name="Yoshida K."/>
            <person name="Fujiwara S."/>
            <person name="Wang Z.W."/>
            <person name="Zhang Y.Q."/>
            <person name="Mitsuda N."/>
            <person name="Wang M."/>
            <person name="Liu G.H."/>
            <person name="Pecoraro L."/>
            <person name="Huang H.X."/>
            <person name="Xiao X.J."/>
            <person name="Lin M."/>
            <person name="Wu X.Y."/>
            <person name="Wu W.L."/>
            <person name="Chen Y.Y."/>
            <person name="Chang S.B."/>
            <person name="Sakamoto S."/>
            <person name="Ohme-Takagi M."/>
            <person name="Yagi M."/>
            <person name="Zeng S.J."/>
            <person name="Shen C.Y."/>
            <person name="Yeh C.M."/>
            <person name="Luo Y.B."/>
            <person name="Tsai W.C."/>
            <person name="Van de Peer Y."/>
            <person name="Liu Z.J."/>
        </authorList>
    </citation>
    <scope>NUCLEOTIDE SEQUENCE [LARGE SCALE GENOMIC DNA]</scope>
    <source>
        <tissue evidence="2">The whole plant</tissue>
    </source>
</reference>
<evidence type="ECO:0000259" key="1">
    <source>
        <dbReference type="PROSITE" id="PS50878"/>
    </source>
</evidence>
<reference evidence="2 3" key="1">
    <citation type="journal article" date="2016" name="Sci. Rep.">
        <title>The Dendrobium catenatum Lindl. genome sequence provides insights into polysaccharide synthase, floral development and adaptive evolution.</title>
        <authorList>
            <person name="Zhang G.Q."/>
            <person name="Xu Q."/>
            <person name="Bian C."/>
            <person name="Tsai W.C."/>
            <person name="Yeh C.M."/>
            <person name="Liu K.W."/>
            <person name="Yoshida K."/>
            <person name="Zhang L.S."/>
            <person name="Chang S.B."/>
            <person name="Chen F."/>
            <person name="Shi Y."/>
            <person name="Su Y.Y."/>
            <person name="Zhang Y.Q."/>
            <person name="Chen L.J."/>
            <person name="Yin Y."/>
            <person name="Lin M."/>
            <person name="Huang H."/>
            <person name="Deng H."/>
            <person name="Wang Z.W."/>
            <person name="Zhu S.L."/>
            <person name="Zhao X."/>
            <person name="Deng C."/>
            <person name="Niu S.C."/>
            <person name="Huang J."/>
            <person name="Wang M."/>
            <person name="Liu G.H."/>
            <person name="Yang H.J."/>
            <person name="Xiao X.J."/>
            <person name="Hsiao Y.Y."/>
            <person name="Wu W.L."/>
            <person name="Chen Y.Y."/>
            <person name="Mitsuda N."/>
            <person name="Ohme-Takagi M."/>
            <person name="Luo Y.B."/>
            <person name="Van de Peer Y."/>
            <person name="Liu Z.J."/>
        </authorList>
    </citation>
    <scope>NUCLEOTIDE SEQUENCE [LARGE SCALE GENOMIC DNA]</scope>
    <source>
        <tissue evidence="2">The whole plant</tissue>
    </source>
</reference>
<dbReference type="PANTHER" id="PTHR33116:SF78">
    <property type="entry name" value="OS12G0587133 PROTEIN"/>
    <property type="match status" value="1"/>
</dbReference>
<accession>A0A2I0XH01</accession>
<evidence type="ECO:0000313" key="2">
    <source>
        <dbReference type="EMBL" id="PKU87188.1"/>
    </source>
</evidence>
<evidence type="ECO:0000313" key="3">
    <source>
        <dbReference type="Proteomes" id="UP000233837"/>
    </source>
</evidence>
<feature type="domain" description="Reverse transcriptase" evidence="1">
    <location>
        <begin position="1"/>
        <end position="73"/>
    </location>
</feature>
<protein>
    <submittedName>
        <fullName evidence="2">Ribonuclease H protein</fullName>
    </submittedName>
</protein>
<dbReference type="PANTHER" id="PTHR33116">
    <property type="entry name" value="REVERSE TRANSCRIPTASE ZINC-BINDING DOMAIN-CONTAINING PROTEIN-RELATED-RELATED"/>
    <property type="match status" value="1"/>
</dbReference>
<dbReference type="PROSITE" id="PS50878">
    <property type="entry name" value="RT_POL"/>
    <property type="match status" value="1"/>
</dbReference>
<dbReference type="InterPro" id="IPR000477">
    <property type="entry name" value="RT_dom"/>
</dbReference>
<dbReference type="AlphaFoldDB" id="A0A2I0XH01"/>
<organism evidence="2 3">
    <name type="scientific">Dendrobium catenatum</name>
    <dbReference type="NCBI Taxonomy" id="906689"/>
    <lineage>
        <taxon>Eukaryota</taxon>
        <taxon>Viridiplantae</taxon>
        <taxon>Streptophyta</taxon>
        <taxon>Embryophyta</taxon>
        <taxon>Tracheophyta</taxon>
        <taxon>Spermatophyta</taxon>
        <taxon>Magnoliopsida</taxon>
        <taxon>Liliopsida</taxon>
        <taxon>Asparagales</taxon>
        <taxon>Orchidaceae</taxon>
        <taxon>Epidendroideae</taxon>
        <taxon>Malaxideae</taxon>
        <taxon>Dendrobiinae</taxon>
        <taxon>Dendrobium</taxon>
    </lineage>
</organism>
<name>A0A2I0XH01_9ASPA</name>
<dbReference type="EMBL" id="KZ501892">
    <property type="protein sequence ID" value="PKU87188.1"/>
    <property type="molecule type" value="Genomic_DNA"/>
</dbReference>
<sequence>MYADDLLLFGRADTHNCGIIRKLLDKFSAASGLEINFKKSSIILPANYHYADNISYIFNIPHTSCINYLGIPLSPYNPKISDFACLTETINHKLAGWKAKSLSFADRLQFLRFTIWNSIAYWICGSIIPKTIIKKIEKHCAKFLYFGETDSHKLQLISWRNTCKPKIFGGLGIPSLHAVQFSYSCALIRRLYNGSSHLASWLLHHYVFP</sequence>
<proteinExistence type="predicted"/>
<dbReference type="Proteomes" id="UP000233837">
    <property type="component" value="Unassembled WGS sequence"/>
</dbReference>
<keyword evidence="3" id="KW-1185">Reference proteome</keyword>
<gene>
    <name evidence="2" type="ORF">MA16_Dca009336</name>
</gene>